<comment type="similarity">
    <text evidence="2 7">Belongs to the cytochrome P450 family.</text>
</comment>
<dbReference type="PROSITE" id="PS00086">
    <property type="entry name" value="CYTOCHROME_P450"/>
    <property type="match status" value="1"/>
</dbReference>
<dbReference type="PRINTS" id="PR00385">
    <property type="entry name" value="P450"/>
</dbReference>
<dbReference type="PRINTS" id="PR00463">
    <property type="entry name" value="EP450I"/>
</dbReference>
<dbReference type="InterPro" id="IPR036396">
    <property type="entry name" value="Cyt_P450_sf"/>
</dbReference>
<evidence type="ECO:0000256" key="1">
    <source>
        <dbReference type="ARBA" id="ARBA00001971"/>
    </source>
</evidence>
<evidence type="ECO:0000313" key="9">
    <source>
        <dbReference type="EMBL" id="KAF5572371.1"/>
    </source>
</evidence>
<sequence length="518" mass="59340">MIATPVITIFLPAYALAAVLIGLVVKGIYNVFFHPLRSYPGPFLARTTRLYHIYWDLRGVLHIKTKEWHDQYGGIVRVAPDELSYNTAQAWRDICGRVYGTILLEPYANLGPCLGHRTKGRVGSFEKDRSFFNKTVNGADHIQIAADSDHRRMRRLQSHAFSEKALRSQEDLLQTYVNLLMRQLRERAANPATAVVDMVRWFNFTTFDMIGDLAFGESFKCLEEGVLHRWITAIFSFVRCGNWIRAARRFPPPLSQLAKLFIPRHLIEERKYQFAFSRDKVNLRVEQDTKWSDFMSYILQANDEKGMSIDELYVGASFLIIAGSETTATLLSGATYLLLTNPPILETLKQEIRSAFIDEADINIQNTASLTYLNAVLEESLRMYPPVPNTFPRQTPSSGEVICGQFVKGGTSVGIPQWATFRSTQNFHDPDVFHPERWLGDPRFAADQKDAFQPFSHGPRNCLGKNLAYAEMRLILSRLLWSFDLELQPKCKNWIADQKTYALWEKVDLDVKLMPVKR</sequence>
<dbReference type="InterPro" id="IPR017972">
    <property type="entry name" value="Cyt_P450_CS"/>
</dbReference>
<dbReference type="GO" id="GO:0004497">
    <property type="term" value="F:monooxygenase activity"/>
    <property type="evidence" value="ECO:0007669"/>
    <property type="project" value="UniProtKB-KW"/>
</dbReference>
<dbReference type="AlphaFoldDB" id="A0A8H5KHW7"/>
<proteinExistence type="inferred from homology"/>
<gene>
    <name evidence="9" type="ORF">FPANT_13140</name>
</gene>
<evidence type="ECO:0000256" key="2">
    <source>
        <dbReference type="ARBA" id="ARBA00010617"/>
    </source>
</evidence>
<dbReference type="GO" id="GO:0016705">
    <property type="term" value="F:oxidoreductase activity, acting on paired donors, with incorporation or reduction of molecular oxygen"/>
    <property type="evidence" value="ECO:0007669"/>
    <property type="project" value="InterPro"/>
</dbReference>
<dbReference type="CDD" id="cd11058">
    <property type="entry name" value="CYP60B-like"/>
    <property type="match status" value="1"/>
</dbReference>
<dbReference type="PANTHER" id="PTHR24305:SF210">
    <property type="entry name" value="CYTOCHROME P450 MONOOXYGENASE ASQL-RELATED"/>
    <property type="match status" value="1"/>
</dbReference>
<dbReference type="EMBL" id="JAAOAR010000944">
    <property type="protein sequence ID" value="KAF5572371.1"/>
    <property type="molecule type" value="Genomic_DNA"/>
</dbReference>
<dbReference type="PANTHER" id="PTHR24305">
    <property type="entry name" value="CYTOCHROME P450"/>
    <property type="match status" value="1"/>
</dbReference>
<protein>
    <submittedName>
        <fullName evidence="9">Cytochrome P450 monooxygenase</fullName>
    </submittedName>
</protein>
<evidence type="ECO:0000256" key="8">
    <source>
        <dbReference type="SAM" id="Phobius"/>
    </source>
</evidence>
<keyword evidence="10" id="KW-1185">Reference proteome</keyword>
<reference evidence="9 10" key="1">
    <citation type="submission" date="2020-05" db="EMBL/GenBank/DDBJ databases">
        <title>Identification and distribution of gene clusters putatively required for synthesis of sphingolipid metabolism inhibitors in phylogenetically diverse species of the filamentous fungus Fusarium.</title>
        <authorList>
            <person name="Kim H.-S."/>
            <person name="Busman M."/>
            <person name="Brown D.W."/>
            <person name="Divon H."/>
            <person name="Uhlig S."/>
            <person name="Proctor R.H."/>
        </authorList>
    </citation>
    <scope>NUCLEOTIDE SEQUENCE [LARGE SCALE GENOMIC DNA]</scope>
    <source>
        <strain evidence="9 10">NRRL 25211</strain>
    </source>
</reference>
<dbReference type="InterPro" id="IPR002401">
    <property type="entry name" value="Cyt_P450_E_grp-I"/>
</dbReference>
<keyword evidence="8" id="KW-1133">Transmembrane helix</keyword>
<dbReference type="GO" id="GO:0020037">
    <property type="term" value="F:heme binding"/>
    <property type="evidence" value="ECO:0007669"/>
    <property type="project" value="InterPro"/>
</dbReference>
<keyword evidence="5 6" id="KW-0408">Iron</keyword>
<evidence type="ECO:0000256" key="5">
    <source>
        <dbReference type="ARBA" id="ARBA00023004"/>
    </source>
</evidence>
<name>A0A8H5KHW7_9HYPO</name>
<dbReference type="Pfam" id="PF00067">
    <property type="entry name" value="p450"/>
    <property type="match status" value="1"/>
</dbReference>
<feature type="binding site" description="axial binding residue" evidence="6">
    <location>
        <position position="462"/>
    </location>
    <ligand>
        <name>heme</name>
        <dbReference type="ChEBI" id="CHEBI:30413"/>
    </ligand>
    <ligandPart>
        <name>Fe</name>
        <dbReference type="ChEBI" id="CHEBI:18248"/>
    </ligandPart>
</feature>
<dbReference type="Gene3D" id="1.10.630.10">
    <property type="entry name" value="Cytochrome P450"/>
    <property type="match status" value="1"/>
</dbReference>
<keyword evidence="7" id="KW-0560">Oxidoreductase</keyword>
<keyword evidence="8" id="KW-0812">Transmembrane</keyword>
<comment type="caution">
    <text evidence="9">The sequence shown here is derived from an EMBL/GenBank/DDBJ whole genome shotgun (WGS) entry which is preliminary data.</text>
</comment>
<dbReference type="SUPFAM" id="SSF48264">
    <property type="entry name" value="Cytochrome P450"/>
    <property type="match status" value="1"/>
</dbReference>
<comment type="cofactor">
    <cofactor evidence="1 6">
        <name>heme</name>
        <dbReference type="ChEBI" id="CHEBI:30413"/>
    </cofactor>
</comment>
<keyword evidence="8" id="KW-0472">Membrane</keyword>
<dbReference type="InterPro" id="IPR001128">
    <property type="entry name" value="Cyt_P450"/>
</dbReference>
<keyword evidence="3 6" id="KW-0349">Heme</keyword>
<evidence type="ECO:0000256" key="7">
    <source>
        <dbReference type="RuleBase" id="RU000461"/>
    </source>
</evidence>
<organism evidence="9 10">
    <name type="scientific">Fusarium pseudoanthophilum</name>
    <dbReference type="NCBI Taxonomy" id="48495"/>
    <lineage>
        <taxon>Eukaryota</taxon>
        <taxon>Fungi</taxon>
        <taxon>Dikarya</taxon>
        <taxon>Ascomycota</taxon>
        <taxon>Pezizomycotina</taxon>
        <taxon>Sordariomycetes</taxon>
        <taxon>Hypocreomycetidae</taxon>
        <taxon>Hypocreales</taxon>
        <taxon>Nectriaceae</taxon>
        <taxon>Fusarium</taxon>
        <taxon>Fusarium fujikuroi species complex</taxon>
    </lineage>
</organism>
<dbReference type="GO" id="GO:0005506">
    <property type="term" value="F:iron ion binding"/>
    <property type="evidence" value="ECO:0007669"/>
    <property type="project" value="InterPro"/>
</dbReference>
<evidence type="ECO:0000256" key="3">
    <source>
        <dbReference type="ARBA" id="ARBA00022617"/>
    </source>
</evidence>
<dbReference type="InterPro" id="IPR050121">
    <property type="entry name" value="Cytochrome_P450_monoxygenase"/>
</dbReference>
<evidence type="ECO:0000256" key="4">
    <source>
        <dbReference type="ARBA" id="ARBA00022723"/>
    </source>
</evidence>
<evidence type="ECO:0000256" key="6">
    <source>
        <dbReference type="PIRSR" id="PIRSR602401-1"/>
    </source>
</evidence>
<keyword evidence="4 6" id="KW-0479">Metal-binding</keyword>
<evidence type="ECO:0000313" key="10">
    <source>
        <dbReference type="Proteomes" id="UP000544095"/>
    </source>
</evidence>
<keyword evidence="7 9" id="KW-0503">Monooxygenase</keyword>
<accession>A0A8H5KHW7</accession>
<dbReference type="Proteomes" id="UP000544095">
    <property type="component" value="Unassembled WGS sequence"/>
</dbReference>
<feature type="transmembrane region" description="Helical" evidence="8">
    <location>
        <begin position="6"/>
        <end position="29"/>
    </location>
</feature>